<proteinExistence type="predicted"/>
<feature type="transmembrane region" description="Helical" evidence="1">
    <location>
        <begin position="9"/>
        <end position="32"/>
    </location>
</feature>
<keyword evidence="1" id="KW-1133">Transmembrane helix</keyword>
<protein>
    <submittedName>
        <fullName evidence="2">Uncharacterized protein</fullName>
    </submittedName>
</protein>
<keyword evidence="1" id="KW-0812">Transmembrane</keyword>
<organism evidence="2">
    <name type="scientific">viral metagenome</name>
    <dbReference type="NCBI Taxonomy" id="1070528"/>
    <lineage>
        <taxon>unclassified sequences</taxon>
        <taxon>metagenomes</taxon>
        <taxon>organismal metagenomes</taxon>
    </lineage>
</organism>
<evidence type="ECO:0000313" key="2">
    <source>
        <dbReference type="EMBL" id="QHT91057.1"/>
    </source>
</evidence>
<dbReference type="AlphaFoldDB" id="A0A6C0IGN7"/>
<name>A0A6C0IGN7_9ZZZZ</name>
<reference evidence="2" key="1">
    <citation type="journal article" date="2020" name="Nature">
        <title>Giant virus diversity and host interactions through global metagenomics.</title>
        <authorList>
            <person name="Schulz F."/>
            <person name="Roux S."/>
            <person name="Paez-Espino D."/>
            <person name="Jungbluth S."/>
            <person name="Walsh D.A."/>
            <person name="Denef V.J."/>
            <person name="McMahon K.D."/>
            <person name="Konstantinidis K.T."/>
            <person name="Eloe-Fadrosh E.A."/>
            <person name="Kyrpides N.C."/>
            <person name="Woyke T."/>
        </authorList>
    </citation>
    <scope>NUCLEOTIDE SEQUENCE</scope>
    <source>
        <strain evidence="2">GVMAG-M-3300023184-72</strain>
    </source>
</reference>
<sequence>MGITKQNKYVIFLSIISLILFIFVYNLINYLVVNDFIVECFSSNIIAESKNTTHTVNLPLTTTYSCKNLCGPTSRCAITGQQCFTDIDCPGCQPYVPPLSSTSNCIPGDNDAGKLTVSQTPQYSTLTTDIGSRAKLITSNKFSQPVMANYGVNTWRAAYDNSNKLFNERYKPNQLLYMPNYDKRYSLTGEFIDDGPLPSNAYFK</sequence>
<evidence type="ECO:0000256" key="1">
    <source>
        <dbReference type="SAM" id="Phobius"/>
    </source>
</evidence>
<keyword evidence="1" id="KW-0472">Membrane</keyword>
<dbReference type="EMBL" id="MN740162">
    <property type="protein sequence ID" value="QHT91057.1"/>
    <property type="molecule type" value="Genomic_DNA"/>
</dbReference>
<accession>A0A6C0IGN7</accession>